<evidence type="ECO:0000313" key="6">
    <source>
        <dbReference type="RefSeq" id="XP_030388057.1"/>
    </source>
</evidence>
<dbReference type="RefSeq" id="XP_030388057.1">
    <property type="nucleotide sequence ID" value="XM_030532197.1"/>
</dbReference>
<dbReference type="Proteomes" id="UP000504634">
    <property type="component" value="Unplaced"/>
</dbReference>
<dbReference type="Pfam" id="PF15430">
    <property type="entry name" value="SVWC"/>
    <property type="match status" value="1"/>
</dbReference>
<accession>A0A6J2ULE7</accession>
<dbReference type="InterPro" id="IPR029277">
    <property type="entry name" value="SVWC_dom"/>
</dbReference>
<gene>
    <name evidence="6" type="primary">LOC115634469</name>
</gene>
<organism evidence="5 6">
    <name type="scientific">Drosophila lebanonensis</name>
    <name type="common">Fruit fly</name>
    <name type="synonym">Scaptodrosophila lebanonensis</name>
    <dbReference type="NCBI Taxonomy" id="7225"/>
    <lineage>
        <taxon>Eukaryota</taxon>
        <taxon>Metazoa</taxon>
        <taxon>Ecdysozoa</taxon>
        <taxon>Arthropoda</taxon>
        <taxon>Hexapoda</taxon>
        <taxon>Insecta</taxon>
        <taxon>Pterygota</taxon>
        <taxon>Neoptera</taxon>
        <taxon>Endopterygota</taxon>
        <taxon>Diptera</taxon>
        <taxon>Brachycera</taxon>
        <taxon>Muscomorpha</taxon>
        <taxon>Ephydroidea</taxon>
        <taxon>Drosophilidae</taxon>
        <taxon>Scaptodrosophila</taxon>
    </lineage>
</organism>
<feature type="chain" id="PRO_5027005990" evidence="3">
    <location>
        <begin position="23"/>
        <end position="111"/>
    </location>
</feature>
<keyword evidence="5" id="KW-1185">Reference proteome</keyword>
<proteinExistence type="predicted"/>
<dbReference type="OrthoDB" id="7854947at2759"/>
<keyword evidence="2" id="KW-0964">Secreted</keyword>
<evidence type="ECO:0000256" key="2">
    <source>
        <dbReference type="ARBA" id="ARBA00022525"/>
    </source>
</evidence>
<keyword evidence="3" id="KW-0732">Signal</keyword>
<dbReference type="GeneID" id="115634469"/>
<reference evidence="6" key="1">
    <citation type="submission" date="2025-08" db="UniProtKB">
        <authorList>
            <consortium name="RefSeq"/>
        </authorList>
    </citation>
    <scope>IDENTIFICATION</scope>
    <source>
        <strain evidence="6">11010-0011.00</strain>
        <tissue evidence="6">Whole body</tissue>
    </source>
</reference>
<comment type="subcellular location">
    <subcellularLocation>
        <location evidence="1">Secreted</location>
    </subcellularLocation>
</comment>
<protein>
    <submittedName>
        <fullName evidence="6">Uncharacterized protein LOC115634469</fullName>
    </submittedName>
</protein>
<feature type="signal peptide" evidence="3">
    <location>
        <begin position="1"/>
        <end position="22"/>
    </location>
</feature>
<evidence type="ECO:0000313" key="5">
    <source>
        <dbReference type="Proteomes" id="UP000504634"/>
    </source>
</evidence>
<dbReference type="AlphaFoldDB" id="A0A6J2ULE7"/>
<sequence>MKLLYILSMILVVIFLTCCANGLVHFKQLQPVQNGCAGEKSGTIDVGDFVQDPNTCGITLCHNDNGDSLIYYCQIPAGFENCNDNVVDTDVDFPECCWQCVSGVNCKKAAG</sequence>
<evidence type="ECO:0000259" key="4">
    <source>
        <dbReference type="SMART" id="SM01318"/>
    </source>
</evidence>
<dbReference type="GO" id="GO:0005576">
    <property type="term" value="C:extracellular region"/>
    <property type="evidence" value="ECO:0007669"/>
    <property type="project" value="UniProtKB-SubCell"/>
</dbReference>
<evidence type="ECO:0000256" key="3">
    <source>
        <dbReference type="SAM" id="SignalP"/>
    </source>
</evidence>
<dbReference type="SMART" id="SM01318">
    <property type="entry name" value="SVWC"/>
    <property type="match status" value="1"/>
</dbReference>
<feature type="domain" description="Single" evidence="4">
    <location>
        <begin position="36"/>
        <end position="100"/>
    </location>
</feature>
<name>A0A6J2ULE7_DROLE</name>
<evidence type="ECO:0000256" key="1">
    <source>
        <dbReference type="ARBA" id="ARBA00004613"/>
    </source>
</evidence>